<evidence type="ECO:0000256" key="9">
    <source>
        <dbReference type="RuleBase" id="RU003357"/>
    </source>
</evidence>
<sequence>MNLLACRHLFSIKGKRWLKTLLIMKLTAILLIAVSVSATAGSFGQKINLSEKNASLGNIFKAIKKQTGYTFVYTESLLKKAGKVDLNVNEASLEEVLTTCLRNKPLMYSILNKIVIIKDKEEPAENNIVNAPPPPPPVVKISGKITNEKGEALAGASIREKGGRHSAVSKEDGSFTISISGKKAVLIVSYIGYVTSEIAVTENVPVTVSLVQTNNNLNEFIAIGYGTQKKVNLTGSVGTVNMSDMEDRPLTNAGLALQGTVSGVYALQSSGKPGDDGAVIDIRGVGTFGDNSPLVLIDGLPGSIGDVNANDIQSISVLKDAASSSIYGNRAANGVILITTKKGAVGKLKVNYSAYFGVQSPTRLPDVLNSVEYATLRNEASANSGTIPNYTAADIAKYAAHNNPMYPDINYFKVYYGNANMQSHRLSISGGSEHVQYAFMLGHLDQDGILVATNYKKTDFRSNVDAFFLKDKRLRVSAKLAGNLGVKSEPTSMWNATWYATLSPVYPLRDSAGRYMSVNGELNPYAEIMAGSTAITKRYNFNGQVEAEYKLLKNLSAQITGGYNVTLSNYNGFNANVVLQNKDGSTKTEASDLSVSNGTNIQTLLTGLLKYNKTFGQHDFNILAGYSEEEFTYDWQSGYRKNFVNNSQRVLSLGDASTQTNNAGSYDLGLRSLFGRLNYTWGGKYLFEANIRRDGSSRFAKGHQWGTFPSFSGGWIVSRENFMKKVDWINFLKLRASWGQLGNQNISTYYNGSDILSSGRNYSYGGTLYSGVAVTSLTNKELTWETAQQLNIGVDVTLKHGFDLTVDFFDKRTKNLLLSRPIPLTMALSAPYVNAGEVQNKGIEASLNYRKTFSNGLKLRAGLNVSHIVNKITRMNAPEQLNSPKAIKVGAAINSFYGYTMDGIYQIADFTWQNNSDPSIPYVSRVYTLKPGVTKVSNYNAQPGDIKFKDLNGDGVVDMNNDRAIIGKQFPDINYAFNFNLQWKSFDLGVFFQGVSGIQGYFYYEIATPFSGVANLGSWWKDRWTPANPSNTMPRVTLDETRTNIHSTFYMQDAAYLRLKNIELGYTISPKMLSKIGISSFRIYGNIQNAFTISKFKGFDPEQTIDQTRAEAFPQARIMTIGLNANF</sequence>
<dbReference type="InterPro" id="IPR023997">
    <property type="entry name" value="TonB-dep_OMP_SusC/RagA_CS"/>
</dbReference>
<dbReference type="InterPro" id="IPR037066">
    <property type="entry name" value="Plug_dom_sf"/>
</dbReference>
<evidence type="ECO:0000256" key="1">
    <source>
        <dbReference type="ARBA" id="ARBA00004571"/>
    </source>
</evidence>
<dbReference type="Gene3D" id="2.40.170.20">
    <property type="entry name" value="TonB-dependent receptor, beta-barrel domain"/>
    <property type="match status" value="1"/>
</dbReference>
<dbReference type="AlphaFoldDB" id="A0A8X8LE84"/>
<evidence type="ECO:0000313" key="12">
    <source>
        <dbReference type="EMBL" id="SDX14259.1"/>
    </source>
</evidence>
<dbReference type="EMBL" id="FNNO01000009">
    <property type="protein sequence ID" value="SDX14259.1"/>
    <property type="molecule type" value="Genomic_DNA"/>
</dbReference>
<dbReference type="SUPFAM" id="SSF56935">
    <property type="entry name" value="Porins"/>
    <property type="match status" value="1"/>
</dbReference>
<feature type="domain" description="TonB-dependent receptor-like beta-barrel" evidence="10">
    <location>
        <begin position="535"/>
        <end position="1089"/>
    </location>
</feature>
<feature type="domain" description="TonB-dependent receptor plug" evidence="11">
    <location>
        <begin position="230"/>
        <end position="335"/>
    </location>
</feature>
<evidence type="ECO:0000259" key="11">
    <source>
        <dbReference type="Pfam" id="PF07715"/>
    </source>
</evidence>
<evidence type="ECO:0000256" key="2">
    <source>
        <dbReference type="ARBA" id="ARBA00022448"/>
    </source>
</evidence>
<keyword evidence="3 8" id="KW-1134">Transmembrane beta strand</keyword>
<organism evidence="12 13">
    <name type="scientific">Hydrobacter penzbergensis</name>
    <dbReference type="NCBI Taxonomy" id="1235997"/>
    <lineage>
        <taxon>Bacteria</taxon>
        <taxon>Pseudomonadati</taxon>
        <taxon>Bacteroidota</taxon>
        <taxon>Chitinophagia</taxon>
        <taxon>Chitinophagales</taxon>
        <taxon>Chitinophagaceae</taxon>
        <taxon>Hydrobacter</taxon>
    </lineage>
</organism>
<comment type="caution">
    <text evidence="12">The sequence shown here is derived from an EMBL/GenBank/DDBJ whole genome shotgun (WGS) entry which is preliminary data.</text>
</comment>
<dbReference type="GO" id="GO:0009279">
    <property type="term" value="C:cell outer membrane"/>
    <property type="evidence" value="ECO:0007669"/>
    <property type="project" value="UniProtKB-SubCell"/>
</dbReference>
<protein>
    <submittedName>
        <fullName evidence="12">TonB-linked outer membrane protein, SusC/RagA family</fullName>
    </submittedName>
</protein>
<evidence type="ECO:0000313" key="13">
    <source>
        <dbReference type="Proteomes" id="UP000198711"/>
    </source>
</evidence>
<accession>A0A8X8LE84</accession>
<evidence type="ECO:0000256" key="6">
    <source>
        <dbReference type="ARBA" id="ARBA00023136"/>
    </source>
</evidence>
<comment type="subcellular location">
    <subcellularLocation>
        <location evidence="1 8">Cell outer membrane</location>
        <topology evidence="1 8">Multi-pass membrane protein</topology>
    </subcellularLocation>
</comment>
<dbReference type="InterPro" id="IPR008969">
    <property type="entry name" value="CarboxyPept-like_regulatory"/>
</dbReference>
<dbReference type="PROSITE" id="PS52016">
    <property type="entry name" value="TONB_DEPENDENT_REC_3"/>
    <property type="match status" value="1"/>
</dbReference>
<keyword evidence="2 8" id="KW-0813">Transport</keyword>
<dbReference type="InterPro" id="IPR036942">
    <property type="entry name" value="Beta-barrel_TonB_sf"/>
</dbReference>
<evidence type="ECO:0000256" key="4">
    <source>
        <dbReference type="ARBA" id="ARBA00022692"/>
    </source>
</evidence>
<dbReference type="NCBIfam" id="TIGR04056">
    <property type="entry name" value="OMP_RagA_SusC"/>
    <property type="match status" value="1"/>
</dbReference>
<dbReference type="Pfam" id="PF07715">
    <property type="entry name" value="Plug"/>
    <property type="match status" value="1"/>
</dbReference>
<evidence type="ECO:0000256" key="7">
    <source>
        <dbReference type="ARBA" id="ARBA00023237"/>
    </source>
</evidence>
<dbReference type="SUPFAM" id="SSF49464">
    <property type="entry name" value="Carboxypeptidase regulatory domain-like"/>
    <property type="match status" value="1"/>
</dbReference>
<dbReference type="InterPro" id="IPR023996">
    <property type="entry name" value="TonB-dep_OMP_SusC/RagA"/>
</dbReference>
<dbReference type="InterPro" id="IPR039426">
    <property type="entry name" value="TonB-dep_rcpt-like"/>
</dbReference>
<keyword evidence="5 9" id="KW-0798">TonB box</keyword>
<evidence type="ECO:0000256" key="3">
    <source>
        <dbReference type="ARBA" id="ARBA00022452"/>
    </source>
</evidence>
<keyword evidence="13" id="KW-1185">Reference proteome</keyword>
<dbReference type="InterPro" id="IPR000531">
    <property type="entry name" value="Beta-barrel_TonB"/>
</dbReference>
<dbReference type="Pfam" id="PF00593">
    <property type="entry name" value="TonB_dep_Rec_b-barrel"/>
    <property type="match status" value="1"/>
</dbReference>
<keyword evidence="6 8" id="KW-0472">Membrane</keyword>
<dbReference type="InterPro" id="IPR012910">
    <property type="entry name" value="Plug_dom"/>
</dbReference>
<gene>
    <name evidence="12" type="ORF">SAMN05444410_109164</name>
</gene>
<evidence type="ECO:0000259" key="10">
    <source>
        <dbReference type="Pfam" id="PF00593"/>
    </source>
</evidence>
<dbReference type="Pfam" id="PF13715">
    <property type="entry name" value="CarbopepD_reg_2"/>
    <property type="match status" value="1"/>
</dbReference>
<evidence type="ECO:0000256" key="8">
    <source>
        <dbReference type="PROSITE-ProRule" id="PRU01360"/>
    </source>
</evidence>
<proteinExistence type="inferred from homology"/>
<name>A0A8X8LE84_9BACT</name>
<dbReference type="NCBIfam" id="TIGR04057">
    <property type="entry name" value="SusC_RagA_signa"/>
    <property type="match status" value="1"/>
</dbReference>
<dbReference type="GO" id="GO:0006826">
    <property type="term" value="P:iron ion transport"/>
    <property type="evidence" value="ECO:0007669"/>
    <property type="project" value="UniProtKB-KW"/>
</dbReference>
<dbReference type="FunFam" id="2.170.130.10:FF:000003">
    <property type="entry name" value="SusC/RagA family TonB-linked outer membrane protein"/>
    <property type="match status" value="1"/>
</dbReference>
<reference evidence="12 13" key="1">
    <citation type="submission" date="2016-10" db="EMBL/GenBank/DDBJ databases">
        <authorList>
            <person name="Varghese N."/>
            <person name="Submissions S."/>
        </authorList>
    </citation>
    <scope>NUCLEOTIDE SEQUENCE [LARGE SCALE GENOMIC DNA]</scope>
    <source>
        <strain evidence="12 13">DSM 25353</strain>
    </source>
</reference>
<dbReference type="Gene3D" id="2.60.40.1120">
    <property type="entry name" value="Carboxypeptidase-like, regulatory domain"/>
    <property type="match status" value="1"/>
</dbReference>
<evidence type="ECO:0000256" key="5">
    <source>
        <dbReference type="ARBA" id="ARBA00023077"/>
    </source>
</evidence>
<keyword evidence="4 8" id="KW-0812">Transmembrane</keyword>
<comment type="similarity">
    <text evidence="8 9">Belongs to the TonB-dependent receptor family.</text>
</comment>
<keyword evidence="7 8" id="KW-0998">Cell outer membrane</keyword>
<dbReference type="Gene3D" id="2.170.130.10">
    <property type="entry name" value="TonB-dependent receptor, plug domain"/>
    <property type="match status" value="1"/>
</dbReference>
<dbReference type="Proteomes" id="UP000198711">
    <property type="component" value="Unassembled WGS sequence"/>
</dbReference>